<dbReference type="EMBL" id="CP026100">
    <property type="protein sequence ID" value="AYV48611.1"/>
    <property type="molecule type" value="Genomic_DNA"/>
</dbReference>
<organism evidence="5 6">
    <name type="scientific">Caulobacter flavus</name>
    <dbReference type="NCBI Taxonomy" id="1679497"/>
    <lineage>
        <taxon>Bacteria</taxon>
        <taxon>Pseudomonadati</taxon>
        <taxon>Pseudomonadota</taxon>
        <taxon>Alphaproteobacteria</taxon>
        <taxon>Caulobacterales</taxon>
        <taxon>Caulobacteraceae</taxon>
        <taxon>Caulobacter</taxon>
    </lineage>
</organism>
<dbReference type="PIRSF" id="PIRSF018266">
    <property type="entry name" value="FecR"/>
    <property type="match status" value="1"/>
</dbReference>
<keyword evidence="1" id="KW-0812">Transmembrane</keyword>
<accession>A0A2N5CNZ4</accession>
<feature type="domain" description="FecR N-terminal" evidence="3">
    <location>
        <begin position="13"/>
        <end position="53"/>
    </location>
</feature>
<feature type="transmembrane region" description="Helical" evidence="1">
    <location>
        <begin position="91"/>
        <end position="112"/>
    </location>
</feature>
<dbReference type="GO" id="GO:0016989">
    <property type="term" value="F:sigma factor antagonist activity"/>
    <property type="evidence" value="ECO:0007669"/>
    <property type="project" value="TreeGrafter"/>
</dbReference>
<evidence type="ECO:0000259" key="3">
    <source>
        <dbReference type="Pfam" id="PF16220"/>
    </source>
</evidence>
<reference evidence="5 6" key="1">
    <citation type="submission" date="2017-12" db="EMBL/GenBank/DDBJ databases">
        <title>The genome sequence of Caulobacter flavus CGMCC1 15093.</title>
        <authorList>
            <person name="Gao J."/>
            <person name="Mao X."/>
            <person name="Sun J."/>
        </authorList>
    </citation>
    <scope>NUCLEOTIDE SEQUENCE [LARGE SCALE GENOMIC DNA]</scope>
    <source>
        <strain evidence="5 6">CGMCC1 15093</strain>
    </source>
</reference>
<evidence type="ECO:0000313" key="4">
    <source>
        <dbReference type="EMBL" id="AYV48611.1"/>
    </source>
</evidence>
<keyword evidence="1" id="KW-1133">Transmembrane helix</keyword>
<dbReference type="Pfam" id="PF04773">
    <property type="entry name" value="FecR"/>
    <property type="match status" value="1"/>
</dbReference>
<evidence type="ECO:0000256" key="1">
    <source>
        <dbReference type="SAM" id="Phobius"/>
    </source>
</evidence>
<dbReference type="EMBL" id="PJRQ01000041">
    <property type="protein sequence ID" value="PLR08673.1"/>
    <property type="molecule type" value="Genomic_DNA"/>
</dbReference>
<evidence type="ECO:0000313" key="5">
    <source>
        <dbReference type="EMBL" id="PLR08673.1"/>
    </source>
</evidence>
<dbReference type="InterPro" id="IPR032623">
    <property type="entry name" value="FecR_N"/>
</dbReference>
<dbReference type="OrthoDB" id="9798846at2"/>
<keyword evidence="7" id="KW-1185">Reference proteome</keyword>
<proteinExistence type="predicted"/>
<dbReference type="Proteomes" id="UP000281192">
    <property type="component" value="Chromosome"/>
</dbReference>
<dbReference type="PANTHER" id="PTHR30273:SF2">
    <property type="entry name" value="PROTEIN FECR"/>
    <property type="match status" value="1"/>
</dbReference>
<dbReference type="Pfam" id="PF16220">
    <property type="entry name" value="DUF4880"/>
    <property type="match status" value="1"/>
</dbReference>
<keyword evidence="1" id="KW-0472">Membrane</keyword>
<dbReference type="Gene3D" id="2.60.120.1440">
    <property type="match status" value="1"/>
</dbReference>
<dbReference type="AlphaFoldDB" id="A0A2N5CNZ4"/>
<dbReference type="KEGG" id="cfh:C1707_21420"/>
<dbReference type="InterPro" id="IPR006860">
    <property type="entry name" value="FecR"/>
</dbReference>
<dbReference type="PANTHER" id="PTHR30273">
    <property type="entry name" value="PERIPLASMIC SIGNAL SENSOR AND SIGMA FACTOR ACTIVATOR FECR-RELATED"/>
    <property type="match status" value="1"/>
</dbReference>
<dbReference type="InterPro" id="IPR012373">
    <property type="entry name" value="Ferrdict_sens_TM"/>
</dbReference>
<gene>
    <name evidence="4" type="ORF">C1707_21420</name>
    <name evidence="5" type="ORF">CFHF_19645</name>
</gene>
<dbReference type="RefSeq" id="WP_101714629.1">
    <property type="nucleotide sequence ID" value="NZ_CP026100.1"/>
</dbReference>
<evidence type="ECO:0000259" key="2">
    <source>
        <dbReference type="Pfam" id="PF04773"/>
    </source>
</evidence>
<name>A0A2N5CNZ4_9CAUL</name>
<dbReference type="Proteomes" id="UP000234483">
    <property type="component" value="Unassembled WGS sequence"/>
</dbReference>
<protein>
    <submittedName>
        <fullName evidence="5">Iron dicitrate transport regulator FecR</fullName>
    </submittedName>
</protein>
<evidence type="ECO:0000313" key="7">
    <source>
        <dbReference type="Proteomes" id="UP000281192"/>
    </source>
</evidence>
<feature type="domain" description="FecR protein" evidence="2">
    <location>
        <begin position="116"/>
        <end position="208"/>
    </location>
</feature>
<evidence type="ECO:0000313" key="6">
    <source>
        <dbReference type="Proteomes" id="UP000234483"/>
    </source>
</evidence>
<sequence length="331" mass="36048">MTNSSEKIPRSTQEAADWFTRLSDPVIETEDLEAFSRWRAKPGNRAAYERIEDISQSMLALTDDPDMKVAVNKAMTRPREPRAAPVSWPRLRLLFIGGVTVAACLAAGVFYVRQPTYQTKVGETFSARLEDGSRIQLNTDSAVRVRYSAGVRRIELLRGQALFEVAHNAARPFIVAAADTQVRALGTRFEVRRQGDEVHVVLAQGSVEVTDRDAPNAHWRLAPGQAIQVATRAPAAAKPVAVDVATATSWTTGNLTLQDMTLADAVAELNRYSRDKILLSDGVPADHRVSGVFPAGENGDFIAAVSALYGLETVRLPNGDVRLQPKVTSAS</sequence>
<reference evidence="4 7" key="2">
    <citation type="submission" date="2018-01" db="EMBL/GenBank/DDBJ databases">
        <title>Complete genome sequence of Caulobacter flavus RHGG3.</title>
        <authorList>
            <person name="Yang E."/>
        </authorList>
    </citation>
    <scope>NUCLEOTIDE SEQUENCE [LARGE SCALE GENOMIC DNA]</scope>
    <source>
        <strain evidence="4 7">RHGG3</strain>
    </source>
</reference>